<evidence type="ECO:0000256" key="2">
    <source>
        <dbReference type="ARBA" id="ARBA00022540"/>
    </source>
</evidence>
<feature type="domain" description="PCI" evidence="8">
    <location>
        <begin position="809"/>
        <end position="1004"/>
    </location>
</feature>
<comment type="similarity">
    <text evidence="6">Belongs to the eIF-3 subunit C family.</text>
</comment>
<comment type="subunit">
    <text evidence="6">Component of the eukaryotic translation initiation factor 3 (eIF-3) complex, which is composed of 13 subunits: EIF3A, EIF3B, EIF3C, EIF3D, EIF3E, EIF3F, EIF3G, EIF3H, EIF3I, EIF3J, EIF3K, EIF3L and EIF3M.</text>
</comment>
<proteinExistence type="inferred from homology"/>
<evidence type="ECO:0000256" key="3">
    <source>
        <dbReference type="ARBA" id="ARBA00022553"/>
    </source>
</evidence>
<gene>
    <name evidence="6 9" type="primary">EIF3C</name>
    <name evidence="6" type="synonym">EIF3S8</name>
    <name evidence="9" type="ORF">RLOC_00000402</name>
</gene>
<keyword evidence="3" id="KW-0597">Phosphoprotein</keyword>
<dbReference type="PANTHER" id="PTHR13937">
    <property type="entry name" value="EUKARYOTIC TRANSLATION INITATION FACTOR 3, SUBUNIT 8 EIF3S8 -RELATED"/>
    <property type="match status" value="1"/>
</dbReference>
<dbReference type="Gene3D" id="1.10.10.10">
    <property type="entry name" value="Winged helix-like DNA-binding domain superfamily/Winged helix DNA-binding domain"/>
    <property type="match status" value="1"/>
</dbReference>
<comment type="subcellular location">
    <subcellularLocation>
        <location evidence="6">Cytoplasm</location>
    </subcellularLocation>
</comment>
<dbReference type="GO" id="GO:0016282">
    <property type="term" value="C:eukaryotic 43S preinitiation complex"/>
    <property type="evidence" value="ECO:0007669"/>
    <property type="project" value="UniProtKB-UniRule"/>
</dbReference>
<evidence type="ECO:0000259" key="8">
    <source>
        <dbReference type="PROSITE" id="PS50250"/>
    </source>
</evidence>
<dbReference type="PROSITE" id="PS50250">
    <property type="entry name" value="PCI"/>
    <property type="match status" value="1"/>
</dbReference>
<feature type="compositionally biased region" description="Acidic residues" evidence="7">
    <location>
        <begin position="445"/>
        <end position="471"/>
    </location>
</feature>
<evidence type="ECO:0000256" key="5">
    <source>
        <dbReference type="ARBA" id="ARBA00057041"/>
    </source>
</evidence>
<evidence type="ECO:0000256" key="6">
    <source>
        <dbReference type="HAMAP-Rule" id="MF_03002"/>
    </source>
</evidence>
<reference evidence="9 10" key="1">
    <citation type="submission" date="2017-05" db="EMBL/GenBank/DDBJ databases">
        <title>Genome of assembly of the Bengalese finch, Lonchura striata domestica.</title>
        <authorList>
            <person name="Colquitt B.M."/>
            <person name="Brainard M.S."/>
        </authorList>
    </citation>
    <scope>NUCLEOTIDE SEQUENCE [LARGE SCALE GENOMIC DNA]</scope>
    <source>
        <strain evidence="9">White83orange57</strain>
    </source>
</reference>
<comment type="function">
    <text evidence="5">Component of the eukaryotic translation initiation factor 3 (eIF-3) complex, which is required for several steps in the initiation of protein synthesis. The eIF-3 complex associates with the 40S ribosome and facilitates the recruitment of eIF-1, eIF-1A, eIF-2:GTP:methionyl-tRNAi and eIF-5 to form the 43S pre-initiation complex (43S PIC). The eIF-3 complex stimulates mRNA recruitment to the 43S PIC and scanning of the mRNA for AUG recognition. The eIF-3 complex is also required for disassembly and recycling of post-termination ribosomal complexes and subsequently prevents premature joining of the 40S and 60S ribosomal subunits prior to initiation. The eIF-3 complex specifically targets and initiates translation of a subset of mRNAs involved in cell proliferation, including cell cycling, differentiation and apoptosis, and uses different modes of RNA stem-loop binding to exert either translational activation or repression.</text>
</comment>
<dbReference type="Pfam" id="PF26569">
    <property type="entry name" value="EIF3CL_C"/>
    <property type="match status" value="1"/>
</dbReference>
<evidence type="ECO:0000256" key="1">
    <source>
        <dbReference type="ARBA" id="ARBA00022490"/>
    </source>
</evidence>
<dbReference type="InterPro" id="IPR036390">
    <property type="entry name" value="WH_DNA-bd_sf"/>
</dbReference>
<dbReference type="EMBL" id="MUZQ01000586">
    <property type="protein sequence ID" value="OWK50238.1"/>
    <property type="molecule type" value="Genomic_DNA"/>
</dbReference>
<evidence type="ECO:0000313" key="9">
    <source>
        <dbReference type="EMBL" id="OWK50238.1"/>
    </source>
</evidence>
<evidence type="ECO:0000313" key="10">
    <source>
        <dbReference type="Proteomes" id="UP000197619"/>
    </source>
</evidence>
<dbReference type="Pfam" id="PF01399">
    <property type="entry name" value="PCI"/>
    <property type="match status" value="1"/>
</dbReference>
<comment type="caution">
    <text evidence="9">The sequence shown here is derived from an EMBL/GenBank/DDBJ whole genome shotgun (WGS) entry which is preliminary data.</text>
</comment>
<feature type="region of interest" description="Disordered" evidence="7">
    <location>
        <begin position="662"/>
        <end position="713"/>
    </location>
</feature>
<dbReference type="SUPFAM" id="SSF46785">
    <property type="entry name" value="Winged helix' DNA-binding domain"/>
    <property type="match status" value="1"/>
</dbReference>
<dbReference type="HAMAP" id="MF_03002">
    <property type="entry name" value="eIF3c"/>
    <property type="match status" value="1"/>
</dbReference>
<dbReference type="InterPro" id="IPR058999">
    <property type="entry name" value="EIF3CL_C"/>
</dbReference>
<evidence type="ECO:0000256" key="4">
    <source>
        <dbReference type="ARBA" id="ARBA00022917"/>
    </source>
</evidence>
<feature type="compositionally biased region" description="Acidic residues" evidence="7">
    <location>
        <begin position="700"/>
        <end position="713"/>
    </location>
</feature>
<dbReference type="Proteomes" id="UP000197619">
    <property type="component" value="Unassembled WGS sequence"/>
</dbReference>
<dbReference type="PANTHER" id="PTHR13937:SF0">
    <property type="entry name" value="EUKARYOTIC TRANSLATION INITIATION FACTOR 3 SUBUNIT C-RELATED"/>
    <property type="match status" value="1"/>
</dbReference>
<dbReference type="STRING" id="299123.ENSLSDP00000005984"/>
<dbReference type="InterPro" id="IPR000717">
    <property type="entry name" value="PCI_dom"/>
</dbReference>
<accession>A0A218U9C0</accession>
<dbReference type="GO" id="GO:0033290">
    <property type="term" value="C:eukaryotic 48S preinitiation complex"/>
    <property type="evidence" value="ECO:0007669"/>
    <property type="project" value="UniProtKB-UniRule"/>
</dbReference>
<organism evidence="9 10">
    <name type="scientific">Lonchura striata</name>
    <name type="common">white-rumped munia</name>
    <dbReference type="NCBI Taxonomy" id="40157"/>
    <lineage>
        <taxon>Eukaryota</taxon>
        <taxon>Metazoa</taxon>
        <taxon>Chordata</taxon>
        <taxon>Craniata</taxon>
        <taxon>Vertebrata</taxon>
        <taxon>Euteleostomi</taxon>
        <taxon>Archelosauria</taxon>
        <taxon>Archosauria</taxon>
        <taxon>Dinosauria</taxon>
        <taxon>Saurischia</taxon>
        <taxon>Theropoda</taxon>
        <taxon>Coelurosauria</taxon>
        <taxon>Aves</taxon>
        <taxon>Neognathae</taxon>
        <taxon>Neoaves</taxon>
        <taxon>Telluraves</taxon>
        <taxon>Australaves</taxon>
        <taxon>Passeriformes</taxon>
        <taxon>Passeroidea</taxon>
        <taxon>Estrildidae</taxon>
        <taxon>Estrildinae</taxon>
        <taxon>Lonchura</taxon>
    </lineage>
</organism>
<dbReference type="GO" id="GO:0003743">
    <property type="term" value="F:translation initiation factor activity"/>
    <property type="evidence" value="ECO:0007669"/>
    <property type="project" value="UniProtKB-UniRule"/>
</dbReference>
<name>A0A218U9C0_9PASE</name>
<keyword evidence="10" id="KW-1185">Reference proteome</keyword>
<sequence length="1067" mass="121098">MPEFGVAIPKFGVAIPKFGVVIPKFGVAIPKFGVAIPKFGVEMPKFGVVIPKFGVKKPKFGVVIPKFEVVITKFRVEIPKFGVAIPKFGVAIPKFGVAIPKFGVVIPKFGVVIPKFGVVIPKFGVAIPKFGVVIPKFGVVIPKFGVVIPKFGVVIPKFGVVIPKFGVKMSKFGLVTPKFGVVTPKFGVAIPKFGVVIPKFGVVIPKFGVKKPKFRVLIHKFGVAITKFGVLIPKFGVVIPKFVVLIPKFGVKKPKFGVVIPKFGVVIPKFGVAIPKFGVKKPKFGVKKPKFGVVIPKFGVAIPKFGVESPKSALGPNRPRSIPIGADRPRLIPIDARYEELTNLIRSIRNAMKIRDVSRCLEEFELLGRAWTKAKGVVDREGVPRFYLRILADLEDYLNELWEDKEGKKKMNKNNAKALSSLRQKLRKYNRDYEGQIAAYRQESESEPESESDEDWGDSASESDSESDEDDGKFTSLASKFLKKDEERRGAERRREEKAKKKLERKSRREEEEEEEEGGEWEKVKGGVPLIKAELWQRCLGCIEELLELLFAHPEIFVGENVLEESENLSNPEQPFRVRGCVLTLVERMDEEFTKIMQNTDPHSQEYVEHLKDEARVCGIIARLQRYLQAKGSPEELCRVYLLRVLHTYYKFDYAAARRRAGQVRPGQVRPGQVRPEGQEKEDGQEKEEKDAQVKVEEEKKEEEEEEDEDSEALMERLCRAHLDGVRAHLDGVGHTWTHLDEILYNRTMVQLGICAFRQGLIKDAHNALLDIQSSGRAKELLGQGLLLRSLQERNAEQEKVEKRRQVPFHMHVNLELLECVYLVAAMLLEIPYMAAHEFDARRRMISKQFHHQLRVGERQPLLGPPESMREHVVAASKAMKTGDWRRCHRFVVNEKMNGKVWDLFPEADQVRAMLVRFKVWDLFPEADQVRAMLVRKIQEESLRTYLFTYSSVYDSISMETLAAMFELELPTVHGIISKMIINEELMASLDQPTATVMMHRTEPTATQNLALQLAEKLGNLVENNERVLDQRQGAYGGYFRDQKDGGYRKGDGYLRRGGFRQERGNY</sequence>
<dbReference type="GO" id="GO:0001732">
    <property type="term" value="P:formation of cytoplasmic translation initiation complex"/>
    <property type="evidence" value="ECO:0007669"/>
    <property type="project" value="UniProtKB-UniRule"/>
</dbReference>
<keyword evidence="4 6" id="KW-0648">Protein biosynthesis</keyword>
<dbReference type="InterPro" id="IPR008905">
    <property type="entry name" value="EIF3C_N_dom"/>
</dbReference>
<dbReference type="AlphaFoldDB" id="A0A218U9C0"/>
<feature type="region of interest" description="Disordered" evidence="7">
    <location>
        <begin position="439"/>
        <end position="522"/>
    </location>
</feature>
<evidence type="ECO:0000256" key="7">
    <source>
        <dbReference type="SAM" id="MobiDB-lite"/>
    </source>
</evidence>
<dbReference type="SMART" id="SM00088">
    <property type="entry name" value="PINT"/>
    <property type="match status" value="1"/>
</dbReference>
<dbReference type="InterPro" id="IPR027516">
    <property type="entry name" value="EIF3C"/>
</dbReference>
<protein>
    <recommendedName>
        <fullName evidence="6">Eukaryotic translation initiation factor 3 subunit C</fullName>
        <shortName evidence="6">eIF3c</shortName>
    </recommendedName>
    <alternativeName>
        <fullName evidence="6">Eukaryotic translation initiation factor 3 subunit 8</fullName>
    </alternativeName>
</protein>
<keyword evidence="2 6" id="KW-0396">Initiation factor</keyword>
<dbReference type="FunFam" id="1.10.10.10:FF:000461">
    <property type="entry name" value="Eukaryotic translation initiation factor 3 subunit C"/>
    <property type="match status" value="1"/>
</dbReference>
<keyword evidence="1 6" id="KW-0963">Cytoplasm</keyword>
<feature type="compositionally biased region" description="Basic and acidic residues" evidence="7">
    <location>
        <begin position="677"/>
        <end position="699"/>
    </location>
</feature>
<dbReference type="GO" id="GO:0031369">
    <property type="term" value="F:translation initiation factor binding"/>
    <property type="evidence" value="ECO:0007669"/>
    <property type="project" value="InterPro"/>
</dbReference>
<dbReference type="GO" id="GO:0005852">
    <property type="term" value="C:eukaryotic translation initiation factor 3 complex"/>
    <property type="evidence" value="ECO:0007669"/>
    <property type="project" value="UniProtKB-UniRule"/>
</dbReference>
<feature type="compositionally biased region" description="Basic and acidic residues" evidence="7">
    <location>
        <begin position="482"/>
        <end position="499"/>
    </location>
</feature>
<comment type="function">
    <text evidence="6">Component of the eukaryotic translation initiation factor 3 (eIF-3) complex, which is involved in protein synthesis of a specialized repertoire of mRNAs and, together with other initiation factors, stimulates binding of mRNA and methionyl-tRNAi to the 40S ribosome. The eIF-3 complex specifically targets and initiates translation of a subset of mRNAs involved in cell proliferation.</text>
</comment>
<dbReference type="InterPro" id="IPR036388">
    <property type="entry name" value="WH-like_DNA-bd_sf"/>
</dbReference>
<dbReference type="GO" id="GO:0003723">
    <property type="term" value="F:RNA binding"/>
    <property type="evidence" value="ECO:0007669"/>
    <property type="project" value="InterPro"/>
</dbReference>
<dbReference type="Pfam" id="PF05470">
    <property type="entry name" value="eIF-3c_N"/>
    <property type="match status" value="3"/>
</dbReference>